<sequence length="85" mass="9485">MDLGEIIVGLPIIKWILGDKEEITPSNPSANDLFDKMWEAADNNCGEGEEGKPLEVTIKNKSLMSKLKSIFPIKKLKNLFIDPTL</sequence>
<comment type="caution">
    <text evidence="1">The sequence shown here is derived from an EMBL/GenBank/DDBJ whole genome shotgun (WGS) entry which is preliminary data.</text>
</comment>
<organism evidence="1">
    <name type="scientific">marine sediment metagenome</name>
    <dbReference type="NCBI Taxonomy" id="412755"/>
    <lineage>
        <taxon>unclassified sequences</taxon>
        <taxon>metagenomes</taxon>
        <taxon>ecological metagenomes</taxon>
    </lineage>
</organism>
<proteinExistence type="predicted"/>
<name>A0A0F9LQC7_9ZZZZ</name>
<reference evidence="1" key="1">
    <citation type="journal article" date="2015" name="Nature">
        <title>Complex archaea that bridge the gap between prokaryotes and eukaryotes.</title>
        <authorList>
            <person name="Spang A."/>
            <person name="Saw J.H."/>
            <person name="Jorgensen S.L."/>
            <person name="Zaremba-Niedzwiedzka K."/>
            <person name="Martijn J."/>
            <person name="Lind A.E."/>
            <person name="van Eijk R."/>
            <person name="Schleper C."/>
            <person name="Guy L."/>
            <person name="Ettema T.J."/>
        </authorList>
    </citation>
    <scope>NUCLEOTIDE SEQUENCE</scope>
</reference>
<gene>
    <name evidence="1" type="ORF">LCGC14_1479400</name>
</gene>
<dbReference type="EMBL" id="LAZR01010494">
    <property type="protein sequence ID" value="KKM66620.1"/>
    <property type="molecule type" value="Genomic_DNA"/>
</dbReference>
<accession>A0A0F9LQC7</accession>
<dbReference type="AlphaFoldDB" id="A0A0F9LQC7"/>
<protein>
    <submittedName>
        <fullName evidence="1">Uncharacterized protein</fullName>
    </submittedName>
</protein>
<evidence type="ECO:0000313" key="1">
    <source>
        <dbReference type="EMBL" id="KKM66620.1"/>
    </source>
</evidence>